<feature type="transmembrane region" description="Helical" evidence="6">
    <location>
        <begin position="316"/>
        <end position="337"/>
    </location>
</feature>
<evidence type="ECO:0000256" key="6">
    <source>
        <dbReference type="SAM" id="Phobius"/>
    </source>
</evidence>
<dbReference type="InterPro" id="IPR020846">
    <property type="entry name" value="MFS_dom"/>
</dbReference>
<dbReference type="Gene3D" id="1.20.1250.20">
    <property type="entry name" value="MFS general substrate transporter like domains"/>
    <property type="match status" value="1"/>
</dbReference>
<feature type="transmembrane region" description="Helical" evidence="6">
    <location>
        <begin position="453"/>
        <end position="472"/>
    </location>
</feature>
<keyword evidence="2 6" id="KW-0812">Transmembrane</keyword>
<comment type="subcellular location">
    <subcellularLocation>
        <location evidence="1">Cell membrane</location>
        <topology evidence="1">Multi-pass membrane protein</topology>
    </subcellularLocation>
</comment>
<evidence type="ECO:0000259" key="7">
    <source>
        <dbReference type="PROSITE" id="PS50850"/>
    </source>
</evidence>
<accession>A0AAU1LVB9</accession>
<feature type="transmembrane region" description="Helical" evidence="6">
    <location>
        <begin position="286"/>
        <end position="304"/>
    </location>
</feature>
<keyword evidence="4 6" id="KW-0472">Membrane</keyword>
<dbReference type="GO" id="GO:0022857">
    <property type="term" value="F:transmembrane transporter activity"/>
    <property type="evidence" value="ECO:0007669"/>
    <property type="project" value="InterPro"/>
</dbReference>
<dbReference type="PANTHER" id="PTHR42718:SF39">
    <property type="entry name" value="ACTINORHODIN TRANSPORTER-RELATED"/>
    <property type="match status" value="1"/>
</dbReference>
<dbReference type="Gene3D" id="1.20.1720.10">
    <property type="entry name" value="Multidrug resistance protein D"/>
    <property type="match status" value="1"/>
</dbReference>
<dbReference type="InterPro" id="IPR036259">
    <property type="entry name" value="MFS_trans_sf"/>
</dbReference>
<dbReference type="AlphaFoldDB" id="A0AAU1LVB9"/>
<gene>
    <name evidence="8" type="ORF">OG222_19975</name>
</gene>
<dbReference type="PROSITE" id="PS50850">
    <property type="entry name" value="MFS"/>
    <property type="match status" value="1"/>
</dbReference>
<proteinExistence type="predicted"/>
<name>A0AAU1LVB9_9ACTN</name>
<feature type="transmembrane region" description="Helical" evidence="6">
    <location>
        <begin position="20"/>
        <end position="39"/>
    </location>
</feature>
<dbReference type="PANTHER" id="PTHR42718">
    <property type="entry name" value="MAJOR FACILITATOR SUPERFAMILY MULTIDRUG TRANSPORTER MFSC"/>
    <property type="match status" value="1"/>
</dbReference>
<feature type="transmembrane region" description="Helical" evidence="6">
    <location>
        <begin position="210"/>
        <end position="233"/>
    </location>
</feature>
<feature type="transmembrane region" description="Helical" evidence="6">
    <location>
        <begin position="381"/>
        <end position="401"/>
    </location>
</feature>
<feature type="transmembrane region" description="Helical" evidence="6">
    <location>
        <begin position="349"/>
        <end position="369"/>
    </location>
</feature>
<feature type="transmembrane region" description="Helical" evidence="6">
    <location>
        <begin position="59"/>
        <end position="78"/>
    </location>
</feature>
<evidence type="ECO:0000256" key="1">
    <source>
        <dbReference type="ARBA" id="ARBA00004651"/>
    </source>
</evidence>
<evidence type="ECO:0000256" key="5">
    <source>
        <dbReference type="ARBA" id="ARBA00023251"/>
    </source>
</evidence>
<dbReference type="SUPFAM" id="SSF103473">
    <property type="entry name" value="MFS general substrate transporter"/>
    <property type="match status" value="1"/>
</dbReference>
<keyword evidence="5" id="KW-0046">Antibiotic resistance</keyword>
<evidence type="ECO:0000256" key="3">
    <source>
        <dbReference type="ARBA" id="ARBA00022989"/>
    </source>
</evidence>
<feature type="transmembrane region" description="Helical" evidence="6">
    <location>
        <begin position="422"/>
        <end position="441"/>
    </location>
</feature>
<feature type="transmembrane region" description="Helical" evidence="6">
    <location>
        <begin position="90"/>
        <end position="109"/>
    </location>
</feature>
<evidence type="ECO:0000313" key="8">
    <source>
        <dbReference type="EMBL" id="WTQ75217.1"/>
    </source>
</evidence>
<dbReference type="GO" id="GO:0005886">
    <property type="term" value="C:plasma membrane"/>
    <property type="evidence" value="ECO:0007669"/>
    <property type="project" value="UniProtKB-SubCell"/>
</dbReference>
<sequence length="496" mass="49512">MTTYTDPVASPVAPHPARSLTGTGLAVLLVAYLPVNMTFGSVNLLEPAITEDLGVTASGGQLVLSAYTTAFAATLVVAGRLGDRFGRRRLLAAGAGAFGVASVLAALAPNLATLVVLRAVLGIAAGLFTPQVLSTIQSTAPEKLRALGVTLFAAVSGIATITGQLLAGAVAQAAGDHWGWRLVQMLTGAVGAAALLALRAVPESRSTAPLALDLRGAALLGAGLLLVVVPLTLGTGAGGLAPVLAMLAAGGAVLAVFARSQRAAERRGALPVVPPSVLRTPAVRHGMIMTLLFFTGYGAFLYEFSALSQGTFGVDAWGAVVMLLGFGAAFVVTALALPAVERRTGRWTMTGAALGQTAVLLSLAVTVNGTHGAPPPALQPLLILLGVSQALMYGPVLRTVLSRTPTWAAGVAGGLFTTLQQLGLGLGVALLGGVFHAAASATPGGPAAGLPHGFAVAVTVQAVLALAFAFLATRVARAGAGGPDMIPTRPEPGSTA</sequence>
<evidence type="ECO:0000256" key="4">
    <source>
        <dbReference type="ARBA" id="ARBA00023136"/>
    </source>
</evidence>
<protein>
    <submittedName>
        <fullName evidence="8">MFS transporter</fullName>
    </submittedName>
</protein>
<dbReference type="GO" id="GO:0046677">
    <property type="term" value="P:response to antibiotic"/>
    <property type="evidence" value="ECO:0007669"/>
    <property type="project" value="UniProtKB-KW"/>
</dbReference>
<reference evidence="8" key="1">
    <citation type="submission" date="2022-10" db="EMBL/GenBank/DDBJ databases">
        <title>The complete genomes of actinobacterial strains from the NBC collection.</title>
        <authorList>
            <person name="Joergensen T.S."/>
            <person name="Alvarez Arevalo M."/>
            <person name="Sterndorff E.B."/>
            <person name="Faurdal D."/>
            <person name="Vuksanovic O."/>
            <person name="Mourched A.-S."/>
            <person name="Charusanti P."/>
            <person name="Shaw S."/>
            <person name="Blin K."/>
            <person name="Weber T."/>
        </authorList>
    </citation>
    <scope>NUCLEOTIDE SEQUENCE</scope>
    <source>
        <strain evidence="8">NBC_00148</strain>
    </source>
</reference>
<dbReference type="InterPro" id="IPR011701">
    <property type="entry name" value="MFS"/>
</dbReference>
<organism evidence="8">
    <name type="scientific">Streptomyces sp. NBC_00148</name>
    <dbReference type="NCBI Taxonomy" id="2903626"/>
    <lineage>
        <taxon>Bacteria</taxon>
        <taxon>Bacillati</taxon>
        <taxon>Actinomycetota</taxon>
        <taxon>Actinomycetes</taxon>
        <taxon>Kitasatosporales</taxon>
        <taxon>Streptomycetaceae</taxon>
        <taxon>Streptomyces</taxon>
    </lineage>
</organism>
<feature type="transmembrane region" description="Helical" evidence="6">
    <location>
        <begin position="178"/>
        <end position="198"/>
    </location>
</feature>
<keyword evidence="3 6" id="KW-1133">Transmembrane helix</keyword>
<feature type="domain" description="Major facilitator superfamily (MFS) profile" evidence="7">
    <location>
        <begin position="24"/>
        <end position="476"/>
    </location>
</feature>
<feature type="transmembrane region" description="Helical" evidence="6">
    <location>
        <begin position="239"/>
        <end position="258"/>
    </location>
</feature>
<feature type="transmembrane region" description="Helical" evidence="6">
    <location>
        <begin position="115"/>
        <end position="134"/>
    </location>
</feature>
<dbReference type="EMBL" id="CP108169">
    <property type="protein sequence ID" value="WTQ75217.1"/>
    <property type="molecule type" value="Genomic_DNA"/>
</dbReference>
<evidence type="ECO:0000256" key="2">
    <source>
        <dbReference type="ARBA" id="ARBA00022692"/>
    </source>
</evidence>
<feature type="transmembrane region" description="Helical" evidence="6">
    <location>
        <begin position="146"/>
        <end position="166"/>
    </location>
</feature>
<dbReference type="Pfam" id="PF07690">
    <property type="entry name" value="MFS_1"/>
    <property type="match status" value="1"/>
</dbReference>